<sequence length="755" mass="85060">MLLANTVTVIPVCKSKTIARITPSYRYIHQTSTEKKKSISFLDIELKQWCFFVRFFVYWSTDCLRMIFLSLVLAAVVLQGTEPLSDEDGPLVLDYYREQCPLAEEIVSRSVAVAVAKDPRMAASLLRLHFHDCFVMGCDASVLLDSYGGITSEKQAGPNRKSLRGFKVVDEIKYLLEEACPGTVSCADILALAARDAVALRGGPRWNVWLGRRDSLEASFNGANQFIPPPNSSLETLIANFKQQGLDIGDLVALSGSHTMGEAQCLSFRQRVYDVQLRGEYELHDKYKRYTTFRRILRSICPESGRDHELAPLDHQTPTRFDNHYYINLLQGKGLLGSDNVLVTQDHEGEIVKLVWAYASNEKLFFASFAESMIKMGNINVLTGSHGEIRKNCRKDLGGSLPVENVQALASSTLKEIPPRYIRPEIEHEPASVEDSLQIPVVDTNKLDDDDDDELAKLHLACKEWGFFQLINHDVPEEVIKKMKSDTEEFFQLPLEVKKAYAQLPNHIEGYGQAFVVSEDQKLDWGDMLFLLSQPLSLRNLTFWPTLPTSFSKQAILLPGHIANIRETLDKYSEELQQVTLYIWKLICKNLGLNSEEMESMFEDGTQGLRMNYYPPCQQASRVMGLTPHSDAVGLTLLVQVNEVQGLQIKKNGRWVPVKPVPSAFIVNIGDIIEIMSNGEYKSIEHRAVVNTERERLSIAAFHSPNLRTAIGPLPDLVKDNAANYKTVSSEEYIKLVVTSKLDGKNLLEHMKLKV</sequence>
<comment type="caution">
    <text evidence="22">The sequence shown here is derived from an EMBL/GenBank/DDBJ whole genome shotgun (WGS) entry which is preliminary data.</text>
</comment>
<feature type="binding site" evidence="17">
    <location>
        <position position="132"/>
    </location>
    <ligand>
        <name>Ca(2+)</name>
        <dbReference type="ChEBI" id="CHEBI:29108"/>
        <label>1</label>
    </ligand>
</feature>
<keyword evidence="9 17" id="KW-0106">Calcium</keyword>
<feature type="binding site" evidence="17">
    <location>
        <position position="153"/>
    </location>
    <ligand>
        <name>Ca(2+)</name>
        <dbReference type="ChEBI" id="CHEBI:29108"/>
        <label>1</label>
    </ligand>
</feature>
<evidence type="ECO:0000256" key="13">
    <source>
        <dbReference type="ARBA" id="ARBA00023180"/>
    </source>
</evidence>
<keyword evidence="13" id="KW-0325">Glycoprotein</keyword>
<dbReference type="SUPFAM" id="SSF48113">
    <property type="entry name" value="Heme-dependent peroxidases"/>
    <property type="match status" value="1"/>
</dbReference>
<dbReference type="GO" id="GO:0046872">
    <property type="term" value="F:metal ion binding"/>
    <property type="evidence" value="ECO:0007669"/>
    <property type="project" value="UniProtKB-KW"/>
</dbReference>
<evidence type="ECO:0000256" key="3">
    <source>
        <dbReference type="ARBA" id="ARBA00006873"/>
    </source>
</evidence>
<dbReference type="EC" id="1.11.1.7" evidence="5"/>
<feature type="binding site" evidence="17">
    <location>
        <position position="314"/>
    </location>
    <ligand>
        <name>Ca(2+)</name>
        <dbReference type="ChEBI" id="CHEBI:29108"/>
        <label>2</label>
    </ligand>
</feature>
<feature type="site" description="Transition state stabilizer" evidence="18">
    <location>
        <position position="127"/>
    </location>
</feature>
<evidence type="ECO:0000259" key="20">
    <source>
        <dbReference type="PROSITE" id="PS50873"/>
    </source>
</evidence>
<keyword evidence="8 17" id="KW-0479">Metal-binding</keyword>
<dbReference type="PRINTS" id="PR00458">
    <property type="entry name" value="PEROXIDASE"/>
</dbReference>
<keyword evidence="7" id="KW-0349">Heme</keyword>
<feature type="binding site" evidence="17">
    <location>
        <position position="139"/>
    </location>
    <ligand>
        <name>Ca(2+)</name>
        <dbReference type="ChEBI" id="CHEBI:29108"/>
        <label>1</label>
    </ligand>
</feature>
<feature type="binding site" evidence="17">
    <location>
        <position position="322"/>
    </location>
    <ligand>
        <name>Ca(2+)</name>
        <dbReference type="ChEBI" id="CHEBI:29108"/>
        <label>2</label>
    </ligand>
</feature>
<feature type="disulfide bond" evidence="19">
    <location>
        <begin position="133"/>
        <end position="138"/>
    </location>
</feature>
<keyword evidence="23" id="KW-1185">Reference proteome</keyword>
<feature type="active site" description="Proton acceptor" evidence="15">
    <location>
        <position position="131"/>
    </location>
</feature>
<dbReference type="InterPro" id="IPR019793">
    <property type="entry name" value="Peroxidases_heam-ligand_BS"/>
</dbReference>
<dbReference type="Proteomes" id="UP000290289">
    <property type="component" value="Chromosome 6"/>
</dbReference>
<feature type="binding site" evidence="17">
    <location>
        <position position="317"/>
    </location>
    <ligand>
        <name>Ca(2+)</name>
        <dbReference type="ChEBI" id="CHEBI:29108"/>
        <label>2</label>
    </ligand>
</feature>
<feature type="binding site" evidence="16">
    <location>
        <position position="228"/>
    </location>
    <ligand>
        <name>substrate</name>
    </ligand>
</feature>
<dbReference type="EMBL" id="RDQH01000332">
    <property type="protein sequence ID" value="RXH97073.1"/>
    <property type="molecule type" value="Genomic_DNA"/>
</dbReference>
<evidence type="ECO:0000256" key="17">
    <source>
        <dbReference type="PIRSR" id="PIRSR600823-3"/>
    </source>
</evidence>
<keyword evidence="6" id="KW-0575">Peroxidase</keyword>
<feature type="disulfide bond" evidence="19">
    <location>
        <begin position="100"/>
        <end position="180"/>
    </location>
</feature>
<dbReference type="FunFam" id="2.60.120.330:FF:000001">
    <property type="entry name" value="Protein SRG1"/>
    <property type="match status" value="1"/>
</dbReference>
<evidence type="ECO:0000256" key="7">
    <source>
        <dbReference type="ARBA" id="ARBA00022617"/>
    </source>
</evidence>
<feature type="disulfide bond" evidence="19">
    <location>
        <begin position="265"/>
        <end position="301"/>
    </location>
</feature>
<dbReference type="PROSITE" id="PS50873">
    <property type="entry name" value="PEROXIDASE_4"/>
    <property type="match status" value="1"/>
</dbReference>
<evidence type="ECO:0000256" key="9">
    <source>
        <dbReference type="ARBA" id="ARBA00022837"/>
    </source>
</evidence>
<evidence type="ECO:0000256" key="12">
    <source>
        <dbReference type="ARBA" id="ARBA00023157"/>
    </source>
</evidence>
<dbReference type="PANTHER" id="PTHR31388">
    <property type="entry name" value="PEROXIDASE 72-RELATED"/>
    <property type="match status" value="1"/>
</dbReference>
<name>A0A498JT33_MALDO</name>
<dbReference type="PRINTS" id="PR00461">
    <property type="entry name" value="PLPEROXIDASE"/>
</dbReference>
<comment type="cofactor">
    <cofactor evidence="17">
        <name>heme b</name>
        <dbReference type="ChEBI" id="CHEBI:60344"/>
    </cofactor>
    <text evidence="17">Binds 1 heme b (iron(II)-protoporphyrin IX) group per subunit.</text>
</comment>
<evidence type="ECO:0000256" key="11">
    <source>
        <dbReference type="ARBA" id="ARBA00023004"/>
    </source>
</evidence>
<dbReference type="Pfam" id="PF14226">
    <property type="entry name" value="DIOX_N"/>
    <property type="match status" value="1"/>
</dbReference>
<dbReference type="InterPro" id="IPR026992">
    <property type="entry name" value="DIOX_N"/>
</dbReference>
<dbReference type="SUPFAM" id="SSF51197">
    <property type="entry name" value="Clavaminate synthase-like"/>
    <property type="match status" value="1"/>
</dbReference>
<dbReference type="PROSITE" id="PS00435">
    <property type="entry name" value="PEROXIDASE_1"/>
    <property type="match status" value="1"/>
</dbReference>
<dbReference type="Pfam" id="PF00141">
    <property type="entry name" value="peroxidase"/>
    <property type="match status" value="1"/>
</dbReference>
<evidence type="ECO:0000256" key="19">
    <source>
        <dbReference type="PIRSR" id="PIRSR600823-5"/>
    </source>
</evidence>
<evidence type="ECO:0000256" key="18">
    <source>
        <dbReference type="PIRSR" id="PIRSR600823-4"/>
    </source>
</evidence>
<dbReference type="Pfam" id="PF03171">
    <property type="entry name" value="2OG-FeII_Oxy"/>
    <property type="match status" value="1"/>
</dbReference>
<dbReference type="InterPro" id="IPR010255">
    <property type="entry name" value="Haem_peroxidase_sf"/>
</dbReference>
<comment type="similarity">
    <text evidence="3">Belongs to the peroxidase family. Ascorbate peroxidase subfamily.</text>
</comment>
<feature type="binding site" description="axial binding residue" evidence="17">
    <location>
        <position position="258"/>
    </location>
    <ligand>
        <name>heme b</name>
        <dbReference type="ChEBI" id="CHEBI:60344"/>
    </ligand>
    <ligandPart>
        <name>Fe</name>
        <dbReference type="ChEBI" id="CHEBI:18248"/>
    </ligandPart>
</feature>
<dbReference type="PANTHER" id="PTHR31388:SF152">
    <property type="entry name" value="PEROXIDASE 20"/>
    <property type="match status" value="1"/>
</dbReference>
<dbReference type="InterPro" id="IPR005123">
    <property type="entry name" value="Oxoglu/Fe-dep_dioxygenase_dom"/>
</dbReference>
<dbReference type="Gene3D" id="1.10.520.10">
    <property type="match status" value="1"/>
</dbReference>
<keyword evidence="10" id="KW-0560">Oxidoreductase</keyword>
<evidence type="ECO:0000256" key="10">
    <source>
        <dbReference type="ARBA" id="ARBA00023002"/>
    </source>
</evidence>
<gene>
    <name evidence="22" type="ORF">DVH24_035741</name>
</gene>
<dbReference type="GO" id="GO:0140825">
    <property type="term" value="F:lactoperoxidase activity"/>
    <property type="evidence" value="ECO:0007669"/>
    <property type="project" value="UniProtKB-EC"/>
</dbReference>
<reference evidence="22 23" key="1">
    <citation type="submission" date="2018-10" db="EMBL/GenBank/DDBJ databases">
        <title>A high-quality apple genome assembly.</title>
        <authorList>
            <person name="Hu J."/>
        </authorList>
    </citation>
    <scope>NUCLEOTIDE SEQUENCE [LARGE SCALE GENOMIC DNA]</scope>
    <source>
        <strain evidence="23">cv. HFTH1</strain>
        <tissue evidence="22">Young leaf</tissue>
    </source>
</reference>
<evidence type="ECO:0000256" key="14">
    <source>
        <dbReference type="ARBA" id="ARBA00023324"/>
    </source>
</evidence>
<dbReference type="InterPro" id="IPR000823">
    <property type="entry name" value="Peroxidase_pln"/>
</dbReference>
<feature type="binding site" evidence="17">
    <location>
        <position position="141"/>
    </location>
    <ligand>
        <name>Ca(2+)</name>
        <dbReference type="ChEBI" id="CHEBI:29108"/>
        <label>1</label>
    </ligand>
</feature>
<evidence type="ECO:0000256" key="1">
    <source>
        <dbReference type="ARBA" id="ARBA00000189"/>
    </source>
</evidence>
<dbReference type="GO" id="GO:0020037">
    <property type="term" value="F:heme binding"/>
    <property type="evidence" value="ECO:0007669"/>
    <property type="project" value="InterPro"/>
</dbReference>
<dbReference type="GO" id="GO:0042744">
    <property type="term" value="P:hydrogen peroxide catabolic process"/>
    <property type="evidence" value="ECO:0007669"/>
    <property type="project" value="UniProtKB-KW"/>
</dbReference>
<dbReference type="InterPro" id="IPR019794">
    <property type="entry name" value="Peroxidases_AS"/>
</dbReference>
<comment type="catalytic activity">
    <reaction evidence="1">
        <text>2 a phenolic donor + H2O2 = 2 a phenolic radical donor + 2 H2O</text>
        <dbReference type="Rhea" id="RHEA:56136"/>
        <dbReference type="ChEBI" id="CHEBI:15377"/>
        <dbReference type="ChEBI" id="CHEBI:16240"/>
        <dbReference type="ChEBI" id="CHEBI:139520"/>
        <dbReference type="ChEBI" id="CHEBI:139521"/>
        <dbReference type="EC" id="1.11.1.7"/>
    </reaction>
</comment>
<comment type="cofactor">
    <cofactor evidence="17">
        <name>Ca(2+)</name>
        <dbReference type="ChEBI" id="CHEBI:29108"/>
    </cofactor>
    <text evidence="17">Binds 2 calcium ions per subunit.</text>
</comment>
<feature type="domain" description="Plant heme peroxidase family profile" evidence="20">
    <location>
        <begin position="90"/>
        <end position="397"/>
    </location>
</feature>
<evidence type="ECO:0000256" key="2">
    <source>
        <dbReference type="ARBA" id="ARBA00002322"/>
    </source>
</evidence>
<dbReference type="Gene3D" id="1.10.420.10">
    <property type="entry name" value="Peroxidase, domain 2"/>
    <property type="match status" value="1"/>
</dbReference>
<evidence type="ECO:0000256" key="8">
    <source>
        <dbReference type="ARBA" id="ARBA00022723"/>
    </source>
</evidence>
<dbReference type="FunFam" id="1.10.520.10:FF:000001">
    <property type="entry name" value="Peroxidase"/>
    <property type="match status" value="1"/>
</dbReference>
<dbReference type="STRING" id="3750.A0A498JT33"/>
<dbReference type="Gene3D" id="2.60.120.330">
    <property type="entry name" value="B-lactam Antibiotic, Isopenicillin N Synthase, Chain"/>
    <property type="match status" value="1"/>
</dbReference>
<dbReference type="GO" id="GO:0006979">
    <property type="term" value="P:response to oxidative stress"/>
    <property type="evidence" value="ECO:0007669"/>
    <property type="project" value="InterPro"/>
</dbReference>
<organism evidence="22 23">
    <name type="scientific">Malus domestica</name>
    <name type="common">Apple</name>
    <name type="synonym">Pyrus malus</name>
    <dbReference type="NCBI Taxonomy" id="3750"/>
    <lineage>
        <taxon>Eukaryota</taxon>
        <taxon>Viridiplantae</taxon>
        <taxon>Streptophyta</taxon>
        <taxon>Embryophyta</taxon>
        <taxon>Tracheophyta</taxon>
        <taxon>Spermatophyta</taxon>
        <taxon>Magnoliopsida</taxon>
        <taxon>eudicotyledons</taxon>
        <taxon>Gunneridae</taxon>
        <taxon>Pentapetalae</taxon>
        <taxon>rosids</taxon>
        <taxon>fabids</taxon>
        <taxon>Rosales</taxon>
        <taxon>Rosaceae</taxon>
        <taxon>Amygdaloideae</taxon>
        <taxon>Maleae</taxon>
        <taxon>Malus</taxon>
    </lineage>
</organism>
<evidence type="ECO:0000313" key="22">
    <source>
        <dbReference type="EMBL" id="RXH97073.1"/>
    </source>
</evidence>
<keyword evidence="11 17" id="KW-0408">Iron</keyword>
<feature type="domain" description="Fe2OG dioxygenase" evidence="21">
    <location>
        <begin position="605"/>
        <end position="705"/>
    </location>
</feature>
<proteinExistence type="inferred from homology"/>
<evidence type="ECO:0000256" key="16">
    <source>
        <dbReference type="PIRSR" id="PIRSR600823-2"/>
    </source>
</evidence>
<dbReference type="AlphaFoldDB" id="A0A498JT33"/>
<protein>
    <recommendedName>
        <fullName evidence="5">peroxidase</fullName>
        <ecNumber evidence="5">1.11.1.7</ecNumber>
    </recommendedName>
</protein>
<accession>A0A498JT33</accession>
<evidence type="ECO:0000256" key="15">
    <source>
        <dbReference type="PIRSR" id="PIRSR600823-1"/>
    </source>
</evidence>
<feature type="disulfide bond" evidence="19">
    <location>
        <begin position="186"/>
        <end position="393"/>
    </location>
</feature>
<evidence type="ECO:0000313" key="23">
    <source>
        <dbReference type="Proteomes" id="UP000290289"/>
    </source>
</evidence>
<evidence type="ECO:0000259" key="21">
    <source>
        <dbReference type="PROSITE" id="PS51471"/>
    </source>
</evidence>
<dbReference type="PROSITE" id="PS51471">
    <property type="entry name" value="FE2OG_OXY"/>
    <property type="match status" value="1"/>
</dbReference>
<evidence type="ECO:0000256" key="5">
    <source>
        <dbReference type="ARBA" id="ARBA00012313"/>
    </source>
</evidence>
<comment type="function">
    <text evidence="2">Removal of H(2)O(2), oxidation of toxic reductants, biosynthesis and degradation of lignin, suberization, auxin catabolism, response to environmental stresses such as wounding, pathogen attack and oxidative stress. These functions might be dependent on each isozyme/isoform in each plant tissue.</text>
</comment>
<keyword evidence="12 19" id="KW-1015">Disulfide bond</keyword>
<comment type="similarity">
    <text evidence="4">Belongs to the iron/ascorbate-dependent oxidoreductase family.</text>
</comment>
<feature type="binding site" evidence="17">
    <location>
        <position position="137"/>
    </location>
    <ligand>
        <name>Ca(2+)</name>
        <dbReference type="ChEBI" id="CHEBI:29108"/>
        <label>1</label>
    </ligand>
</feature>
<dbReference type="FunFam" id="1.10.420.10:FF:000001">
    <property type="entry name" value="Peroxidase"/>
    <property type="match status" value="1"/>
</dbReference>
<dbReference type="InterPro" id="IPR002016">
    <property type="entry name" value="Haem_peroxidase"/>
</dbReference>
<dbReference type="InterPro" id="IPR044861">
    <property type="entry name" value="IPNS-like_FE2OG_OXY"/>
</dbReference>
<feature type="binding site" evidence="17">
    <location>
        <position position="135"/>
    </location>
    <ligand>
        <name>Ca(2+)</name>
        <dbReference type="ChEBI" id="CHEBI:29108"/>
        <label>1</label>
    </ligand>
</feature>
<dbReference type="InterPro" id="IPR033905">
    <property type="entry name" value="Secretory_peroxidase"/>
</dbReference>
<dbReference type="PROSITE" id="PS00436">
    <property type="entry name" value="PEROXIDASE_2"/>
    <property type="match status" value="1"/>
</dbReference>
<keyword evidence="14" id="KW-0376">Hydrogen peroxide</keyword>
<dbReference type="InterPro" id="IPR027443">
    <property type="entry name" value="IPNS-like_sf"/>
</dbReference>
<dbReference type="CDD" id="cd00693">
    <property type="entry name" value="secretory_peroxidase"/>
    <property type="match status" value="1"/>
</dbReference>
<evidence type="ECO:0000256" key="4">
    <source>
        <dbReference type="ARBA" id="ARBA00008056"/>
    </source>
</evidence>
<feature type="binding site" evidence="17">
    <location>
        <position position="259"/>
    </location>
    <ligand>
        <name>Ca(2+)</name>
        <dbReference type="ChEBI" id="CHEBI:29108"/>
        <label>2</label>
    </ligand>
</feature>
<evidence type="ECO:0000256" key="6">
    <source>
        <dbReference type="ARBA" id="ARBA00022559"/>
    </source>
</evidence>